<evidence type="ECO:0000256" key="4">
    <source>
        <dbReference type="ARBA" id="ARBA00022723"/>
    </source>
</evidence>
<dbReference type="PANTHER" id="PTHR42891:SF1">
    <property type="entry name" value="D-GLYCERO-BETA-D-MANNO-HEPTOSE-1,7-BISPHOSPHATE 7-PHOSPHATASE"/>
    <property type="match status" value="1"/>
</dbReference>
<evidence type="ECO:0000256" key="3">
    <source>
        <dbReference type="ARBA" id="ARBA00022490"/>
    </source>
</evidence>
<reference evidence="9 10" key="1">
    <citation type="submission" date="2019-07" db="EMBL/GenBank/DDBJ databases">
        <title>Quadrisphaera sp. strain DD2A genome sequencing and assembly.</title>
        <authorList>
            <person name="Kim I."/>
        </authorList>
    </citation>
    <scope>NUCLEOTIDE SEQUENCE [LARGE SCALE GENOMIC DNA]</scope>
    <source>
        <strain evidence="9 10">DD2A</strain>
    </source>
</reference>
<comment type="caution">
    <text evidence="9">The sequence shown here is derived from an EMBL/GenBank/DDBJ whole genome shotgun (WGS) entry which is preliminary data.</text>
</comment>
<dbReference type="EMBL" id="VKAC01000011">
    <property type="protein sequence ID" value="TXR52924.1"/>
    <property type="molecule type" value="Genomic_DNA"/>
</dbReference>
<dbReference type="Gene3D" id="3.90.550.10">
    <property type="entry name" value="Spore Coat Polysaccharide Biosynthesis Protein SpsA, Chain A"/>
    <property type="match status" value="1"/>
</dbReference>
<dbReference type="NCBIfam" id="TIGR01662">
    <property type="entry name" value="HAD-SF-IIIA"/>
    <property type="match status" value="1"/>
</dbReference>
<dbReference type="PANTHER" id="PTHR42891">
    <property type="entry name" value="D-GLYCERO-BETA-D-MANNO-HEPTOSE-1,7-BISPHOSPHATE 7-PHOSPHATASE"/>
    <property type="match status" value="1"/>
</dbReference>
<comment type="subcellular location">
    <subcellularLocation>
        <location evidence="1">Cytoplasm</location>
    </subcellularLocation>
</comment>
<dbReference type="NCBIfam" id="TIGR01656">
    <property type="entry name" value="Histidinol-ppas"/>
    <property type="match status" value="1"/>
</dbReference>
<dbReference type="GO" id="GO:0046872">
    <property type="term" value="F:metal ion binding"/>
    <property type="evidence" value="ECO:0007669"/>
    <property type="project" value="UniProtKB-KW"/>
</dbReference>
<dbReference type="InterPro" id="IPR036412">
    <property type="entry name" value="HAD-like_sf"/>
</dbReference>
<dbReference type="InterPro" id="IPR004446">
    <property type="entry name" value="Heptose_bisP_phosphatase"/>
</dbReference>
<evidence type="ECO:0000256" key="7">
    <source>
        <dbReference type="ARBA" id="ARBA00031828"/>
    </source>
</evidence>
<gene>
    <name evidence="9" type="ORF">FMM08_17685</name>
</gene>
<name>A0A5C8Z6F3_9ACTN</name>
<feature type="domain" description="Glycosyltransferase 2-like" evidence="8">
    <location>
        <begin position="12"/>
        <end position="152"/>
    </location>
</feature>
<dbReference type="InterPro" id="IPR006549">
    <property type="entry name" value="HAD-SF_hydro_IIIA"/>
</dbReference>
<dbReference type="Gene3D" id="3.40.50.1000">
    <property type="entry name" value="HAD superfamily/HAD-like"/>
    <property type="match status" value="1"/>
</dbReference>
<keyword evidence="6" id="KW-0119">Carbohydrate metabolism</keyword>
<sequence length="557" mass="57669">MRPGGGGPRWAVVVPSVGRPSLQVLLASLAAQDTGEDDDGGALPALVVVADDRRLTDGGSGPAALRPVLGARGVELVVVRSGGRGPAAARNLGWRTAAARVDGLEWVAFVDDDVELPPAWSRELLADLADLAAAGAVDPGPAVGGSQGRLRVPLPADRRPTDWERGTAGLADAAWATADMAYRLDALVAVGGFDERFPRAYREDADLALRVERAGWSLVRGRRTAVHPVRPADDLVSLRVQRGNADDVLMAALHGPTWRRDAQAPPGRLRWHAATTAALAAAGLGALTGHRRTAALGALAWAGLTADFARLRITPGPRDTAEVRRMVLTSAAIPVAAVWHRARGLARWHRPGAGPVAPWPQAVREEPLAAVLFDRDGTLVHDVAYNGDPAQVRLVDGAREALARVRAAGLRTGMVTNQSGVARRIITRDQADAVTAEVVRQVGGLDVVMTCPHGPDDSCPCRKPGPGMVVEAARRLGVPTSRVAVVGDIAADVGAAVAAGARGVLVPTPVTRSEEVAAARETATSGGPVLGVAPDLSGALDLLLGAANRHSPAGGHA</sequence>
<keyword evidence="10" id="KW-1185">Reference proteome</keyword>
<dbReference type="GO" id="GO:0005975">
    <property type="term" value="P:carbohydrate metabolic process"/>
    <property type="evidence" value="ECO:0007669"/>
    <property type="project" value="InterPro"/>
</dbReference>
<evidence type="ECO:0000256" key="1">
    <source>
        <dbReference type="ARBA" id="ARBA00004496"/>
    </source>
</evidence>
<keyword evidence="5 9" id="KW-0378">Hydrolase</keyword>
<comment type="similarity">
    <text evidence="2">Belongs to the GmhB family.</text>
</comment>
<dbReference type="RefSeq" id="WP_147927691.1">
    <property type="nucleotide sequence ID" value="NZ_VKAC01000011.1"/>
</dbReference>
<keyword evidence="4" id="KW-0479">Metal-binding</keyword>
<dbReference type="InterPro" id="IPR029044">
    <property type="entry name" value="Nucleotide-diphossugar_trans"/>
</dbReference>
<dbReference type="AlphaFoldDB" id="A0A5C8Z6F3"/>
<accession>A0A5C8Z6F3</accession>
<evidence type="ECO:0000256" key="6">
    <source>
        <dbReference type="ARBA" id="ARBA00023277"/>
    </source>
</evidence>
<dbReference type="Pfam" id="PF00535">
    <property type="entry name" value="Glycos_transf_2"/>
    <property type="match status" value="1"/>
</dbReference>
<evidence type="ECO:0000256" key="2">
    <source>
        <dbReference type="ARBA" id="ARBA00005628"/>
    </source>
</evidence>
<evidence type="ECO:0000313" key="10">
    <source>
        <dbReference type="Proteomes" id="UP000321234"/>
    </source>
</evidence>
<evidence type="ECO:0000259" key="8">
    <source>
        <dbReference type="Pfam" id="PF00535"/>
    </source>
</evidence>
<dbReference type="SUPFAM" id="SSF53448">
    <property type="entry name" value="Nucleotide-diphospho-sugar transferases"/>
    <property type="match status" value="1"/>
</dbReference>
<protein>
    <recommendedName>
        <fullName evidence="7">D,D-heptose 1,7-bisphosphate phosphatase</fullName>
    </recommendedName>
</protein>
<dbReference type="InterPro" id="IPR006543">
    <property type="entry name" value="Histidinol-phos"/>
</dbReference>
<proteinExistence type="inferred from homology"/>
<dbReference type="InterPro" id="IPR023214">
    <property type="entry name" value="HAD_sf"/>
</dbReference>
<organism evidence="9 10">
    <name type="scientific">Quadrisphaera setariae</name>
    <dbReference type="NCBI Taxonomy" id="2593304"/>
    <lineage>
        <taxon>Bacteria</taxon>
        <taxon>Bacillati</taxon>
        <taxon>Actinomycetota</taxon>
        <taxon>Actinomycetes</taxon>
        <taxon>Kineosporiales</taxon>
        <taxon>Kineosporiaceae</taxon>
        <taxon>Quadrisphaera</taxon>
    </lineage>
</organism>
<evidence type="ECO:0000256" key="5">
    <source>
        <dbReference type="ARBA" id="ARBA00022801"/>
    </source>
</evidence>
<dbReference type="Pfam" id="PF13242">
    <property type="entry name" value="Hydrolase_like"/>
    <property type="match status" value="1"/>
</dbReference>
<dbReference type="GO" id="GO:0016791">
    <property type="term" value="F:phosphatase activity"/>
    <property type="evidence" value="ECO:0007669"/>
    <property type="project" value="InterPro"/>
</dbReference>
<dbReference type="GO" id="GO:0005737">
    <property type="term" value="C:cytoplasm"/>
    <property type="evidence" value="ECO:0007669"/>
    <property type="project" value="UniProtKB-SubCell"/>
</dbReference>
<dbReference type="InterPro" id="IPR001173">
    <property type="entry name" value="Glyco_trans_2-like"/>
</dbReference>
<evidence type="ECO:0000313" key="9">
    <source>
        <dbReference type="EMBL" id="TXR52924.1"/>
    </source>
</evidence>
<dbReference type="SUPFAM" id="SSF56784">
    <property type="entry name" value="HAD-like"/>
    <property type="match status" value="1"/>
</dbReference>
<keyword evidence="3" id="KW-0963">Cytoplasm</keyword>
<dbReference type="Proteomes" id="UP000321234">
    <property type="component" value="Unassembled WGS sequence"/>
</dbReference>
<dbReference type="OrthoDB" id="9781367at2"/>